<gene>
    <name evidence="2" type="ORF">DEA37_0000036</name>
</gene>
<dbReference type="GO" id="GO:0030688">
    <property type="term" value="C:preribosome, small subunit precursor"/>
    <property type="evidence" value="ECO:0007669"/>
    <property type="project" value="TreeGrafter"/>
</dbReference>
<evidence type="ECO:0000256" key="1">
    <source>
        <dbReference type="ARBA" id="ARBA00007114"/>
    </source>
</evidence>
<dbReference type="Pfam" id="PF05291">
    <property type="entry name" value="Bystin"/>
    <property type="match status" value="2"/>
</dbReference>
<dbReference type="GO" id="GO:0005737">
    <property type="term" value="C:cytoplasm"/>
    <property type="evidence" value="ECO:0007669"/>
    <property type="project" value="TreeGrafter"/>
</dbReference>
<evidence type="ECO:0000313" key="3">
    <source>
        <dbReference type="Proteomes" id="UP000324629"/>
    </source>
</evidence>
<dbReference type="PANTHER" id="PTHR12821">
    <property type="entry name" value="BYSTIN"/>
    <property type="match status" value="1"/>
</dbReference>
<reference evidence="2 3" key="1">
    <citation type="journal article" date="2019" name="Gigascience">
        <title>Whole-genome sequence of the oriental lung fluke Paragonimus westermani.</title>
        <authorList>
            <person name="Oey H."/>
            <person name="Zakrzewski M."/>
            <person name="Narain K."/>
            <person name="Devi K.R."/>
            <person name="Agatsuma T."/>
            <person name="Nawaratna S."/>
            <person name="Gobert G.N."/>
            <person name="Jones M.K."/>
            <person name="Ragan M.A."/>
            <person name="McManus D.P."/>
            <person name="Krause L."/>
        </authorList>
    </citation>
    <scope>NUCLEOTIDE SEQUENCE [LARGE SCALE GENOMIC DNA]</scope>
    <source>
        <strain evidence="2 3">IND2009</strain>
    </source>
</reference>
<proteinExistence type="inferred from homology"/>
<dbReference type="GO" id="GO:0005730">
    <property type="term" value="C:nucleolus"/>
    <property type="evidence" value="ECO:0007669"/>
    <property type="project" value="TreeGrafter"/>
</dbReference>
<keyword evidence="3" id="KW-1185">Reference proteome</keyword>
<dbReference type="InterPro" id="IPR007955">
    <property type="entry name" value="Bystin"/>
</dbReference>
<dbReference type="Proteomes" id="UP000324629">
    <property type="component" value="Unassembled WGS sequence"/>
</dbReference>
<organism evidence="2 3">
    <name type="scientific">Paragonimus westermani</name>
    <dbReference type="NCBI Taxonomy" id="34504"/>
    <lineage>
        <taxon>Eukaryota</taxon>
        <taxon>Metazoa</taxon>
        <taxon>Spiralia</taxon>
        <taxon>Lophotrochozoa</taxon>
        <taxon>Platyhelminthes</taxon>
        <taxon>Trematoda</taxon>
        <taxon>Digenea</taxon>
        <taxon>Plagiorchiida</taxon>
        <taxon>Troglotremata</taxon>
        <taxon>Troglotrematidae</taxon>
        <taxon>Paragonimus</taxon>
    </lineage>
</organism>
<sequence length="225" mass="26285">MSCGSHCTIKRSYISAVSSLDNLRKAYTKACVHQTVRVPAVKWNLPNRGQSKNGSKVKPAKQYECSHIFQWVSSFFLYLFSFYENYLLPKVKQDIEENRRLCVQLFEALIASMFRPEEFVSGVFLPWIQSEMSKTEGIILAHLIKKATLKARFDKDCSVYFTHENRMPVTWFRSLLLFLESYRHYVKPEERTKLVKLCRQHEHPQITCEIRTLLSLISTNSSMAT</sequence>
<dbReference type="AlphaFoldDB" id="A0A5J4NJA6"/>
<dbReference type="GO" id="GO:0006364">
    <property type="term" value="P:rRNA processing"/>
    <property type="evidence" value="ECO:0007669"/>
    <property type="project" value="TreeGrafter"/>
</dbReference>
<comment type="caution">
    <text evidence="2">The sequence shown here is derived from an EMBL/GenBank/DDBJ whole genome shotgun (WGS) entry which is preliminary data.</text>
</comment>
<accession>A0A5J4NJA6</accession>
<comment type="similarity">
    <text evidence="1">Belongs to the bystin family.</text>
</comment>
<evidence type="ECO:0000313" key="2">
    <source>
        <dbReference type="EMBL" id="KAA3675667.1"/>
    </source>
</evidence>
<dbReference type="GO" id="GO:0030515">
    <property type="term" value="F:snoRNA binding"/>
    <property type="evidence" value="ECO:0007669"/>
    <property type="project" value="TreeGrafter"/>
</dbReference>
<dbReference type="EMBL" id="QNGE01002387">
    <property type="protein sequence ID" value="KAA3675667.1"/>
    <property type="molecule type" value="Genomic_DNA"/>
</dbReference>
<protein>
    <submittedName>
        <fullName evidence="2">Essential nuclear protein 1</fullName>
    </submittedName>
</protein>
<dbReference type="PANTHER" id="PTHR12821:SF0">
    <property type="entry name" value="BYSTIN"/>
    <property type="match status" value="1"/>
</dbReference>
<name>A0A5J4NJA6_9TREM</name>